<keyword evidence="1" id="KW-0472">Membrane</keyword>
<keyword evidence="1" id="KW-1133">Transmembrane helix</keyword>
<gene>
    <name evidence="2" type="ORF">PPENT_87.1.T0950202</name>
</gene>
<feature type="transmembrane region" description="Helical" evidence="1">
    <location>
        <begin position="62"/>
        <end position="85"/>
    </location>
</feature>
<proteinExistence type="predicted"/>
<sequence length="185" mass="22315">MQIKIKMYMDQLVFLYQQYMCYLQKYLLLNMYQFQSKWYSVLVKNLIQHAELKFMKINQQQLLLMLNVKALLIFVLRLELLAQLFQHFHYKRHKLFYSCFNNQRWSRQIRLGYYYKQSRARGCSYKNGLNDGECNTFLSRCKANGPHCVIGYHILNSLISNSVFNLNFDHVFGLMDNVMTVVKMQ</sequence>
<name>A0A8S1WKW0_9CILI</name>
<dbReference type="EMBL" id="CAJJDO010000095">
    <property type="protein sequence ID" value="CAD8190203.1"/>
    <property type="molecule type" value="Genomic_DNA"/>
</dbReference>
<evidence type="ECO:0000256" key="1">
    <source>
        <dbReference type="SAM" id="Phobius"/>
    </source>
</evidence>
<evidence type="ECO:0008006" key="4">
    <source>
        <dbReference type="Google" id="ProtNLM"/>
    </source>
</evidence>
<keyword evidence="1" id="KW-0812">Transmembrane</keyword>
<dbReference type="AlphaFoldDB" id="A0A8S1WKW0"/>
<reference evidence="2" key="1">
    <citation type="submission" date="2021-01" db="EMBL/GenBank/DDBJ databases">
        <authorList>
            <consortium name="Genoscope - CEA"/>
            <person name="William W."/>
        </authorList>
    </citation>
    <scope>NUCLEOTIDE SEQUENCE</scope>
</reference>
<organism evidence="2 3">
    <name type="scientific">Paramecium pentaurelia</name>
    <dbReference type="NCBI Taxonomy" id="43138"/>
    <lineage>
        <taxon>Eukaryota</taxon>
        <taxon>Sar</taxon>
        <taxon>Alveolata</taxon>
        <taxon>Ciliophora</taxon>
        <taxon>Intramacronucleata</taxon>
        <taxon>Oligohymenophorea</taxon>
        <taxon>Peniculida</taxon>
        <taxon>Parameciidae</taxon>
        <taxon>Paramecium</taxon>
    </lineage>
</organism>
<evidence type="ECO:0000313" key="2">
    <source>
        <dbReference type="EMBL" id="CAD8190203.1"/>
    </source>
</evidence>
<protein>
    <recommendedName>
        <fullName evidence="4">Transmembrane protein</fullName>
    </recommendedName>
</protein>
<dbReference type="Proteomes" id="UP000689195">
    <property type="component" value="Unassembled WGS sequence"/>
</dbReference>
<evidence type="ECO:0000313" key="3">
    <source>
        <dbReference type="Proteomes" id="UP000689195"/>
    </source>
</evidence>
<comment type="caution">
    <text evidence="2">The sequence shown here is derived from an EMBL/GenBank/DDBJ whole genome shotgun (WGS) entry which is preliminary data.</text>
</comment>
<accession>A0A8S1WKW0</accession>
<keyword evidence="3" id="KW-1185">Reference proteome</keyword>